<evidence type="ECO:0000256" key="3">
    <source>
        <dbReference type="ARBA" id="ARBA00022452"/>
    </source>
</evidence>
<evidence type="ECO:0000256" key="2">
    <source>
        <dbReference type="ARBA" id="ARBA00008163"/>
    </source>
</evidence>
<feature type="chain" id="PRO_5035255897" evidence="8">
    <location>
        <begin position="29"/>
        <end position="441"/>
    </location>
</feature>
<evidence type="ECO:0000256" key="8">
    <source>
        <dbReference type="SAM" id="SignalP"/>
    </source>
</evidence>
<keyword evidence="10" id="KW-1185">Reference proteome</keyword>
<sequence length="441" mass="47036">MQQLRIKLSLVPILTTLTVSSTASLAFAGGFALNEQSVKDLGTAFAGSAASAEDASTIFSNPAGLTRLTGNSVVGGSFVIFPTVKFKNQNSTLRSGAALTGNNGGDAGVDIAVPNLYAAWSLSDTVKAGIGINVPFGLATTYNKDWVGRYQAIESKLATININPTIAAKLTNNFSVGAGLNVQYAEAKLSNAIDFGSIVRSRGLPIQPQQADGLVKITGSDWSVGYNLGVMYEPSKSTRIGLSYRSPITQDIRGDADFTVPASVSRFVAATGGFTDTGASTVLKLPDTVSLAIYQELNPRVAIVGDVTWTHWSRFQELRIKFANPNQPAIVQPENWNDTYRFGVGVNYAVNDQLTLRTGVTYDPSPISDEDVTARLPGGDRTLLGFGASYRPSKSLSFDIGYTHIFSEDSPINETNSTGATLRGEFESEVDVLGLQLNWQF</sequence>
<keyword evidence="3" id="KW-1134">Transmembrane beta strand</keyword>
<dbReference type="Pfam" id="PF03349">
    <property type="entry name" value="Toluene_X"/>
    <property type="match status" value="1"/>
</dbReference>
<dbReference type="Gene3D" id="2.40.160.60">
    <property type="entry name" value="Outer membrane protein transport protein (OMPP1/FadL/TodX)"/>
    <property type="match status" value="1"/>
</dbReference>
<evidence type="ECO:0000256" key="6">
    <source>
        <dbReference type="ARBA" id="ARBA00023136"/>
    </source>
</evidence>
<accession>A0A8J7L9D8</accession>
<dbReference type="SUPFAM" id="SSF56935">
    <property type="entry name" value="Porins"/>
    <property type="match status" value="1"/>
</dbReference>
<name>A0A8J7L9D8_9NOST</name>
<keyword evidence="6" id="KW-0472">Membrane</keyword>
<comment type="subcellular location">
    <subcellularLocation>
        <location evidence="1">Cell outer membrane</location>
        <topology evidence="1">Multi-pass membrane protein</topology>
    </subcellularLocation>
</comment>
<evidence type="ECO:0000313" key="10">
    <source>
        <dbReference type="Proteomes" id="UP000632766"/>
    </source>
</evidence>
<evidence type="ECO:0000256" key="5">
    <source>
        <dbReference type="ARBA" id="ARBA00022729"/>
    </source>
</evidence>
<gene>
    <name evidence="9" type="ORF">I8748_25415</name>
</gene>
<proteinExistence type="inferred from homology"/>
<dbReference type="PANTHER" id="PTHR35093:SF3">
    <property type="entry name" value="LONG-CHAIN FATTY ACID TRANSPORT PROTEIN"/>
    <property type="match status" value="1"/>
</dbReference>
<evidence type="ECO:0000256" key="4">
    <source>
        <dbReference type="ARBA" id="ARBA00022692"/>
    </source>
</evidence>
<feature type="signal peptide" evidence="8">
    <location>
        <begin position="1"/>
        <end position="28"/>
    </location>
</feature>
<comment type="similarity">
    <text evidence="2">Belongs to the OmpP1/FadL family.</text>
</comment>
<dbReference type="EMBL" id="JAECZC010000062">
    <property type="protein sequence ID" value="MBH8565474.1"/>
    <property type="molecule type" value="Genomic_DNA"/>
</dbReference>
<keyword evidence="4" id="KW-0812">Transmembrane</keyword>
<organism evidence="9 10">
    <name type="scientific">Amazonocrinis nigriterrae CENA67</name>
    <dbReference type="NCBI Taxonomy" id="2794033"/>
    <lineage>
        <taxon>Bacteria</taxon>
        <taxon>Bacillati</taxon>
        <taxon>Cyanobacteriota</taxon>
        <taxon>Cyanophyceae</taxon>
        <taxon>Nostocales</taxon>
        <taxon>Nostocaceae</taxon>
        <taxon>Amazonocrinis</taxon>
        <taxon>Amazonocrinis nigriterrae</taxon>
    </lineage>
</organism>
<comment type="caution">
    <text evidence="9">The sequence shown here is derived from an EMBL/GenBank/DDBJ whole genome shotgun (WGS) entry which is preliminary data.</text>
</comment>
<keyword evidence="7" id="KW-0998">Cell outer membrane</keyword>
<evidence type="ECO:0000313" key="9">
    <source>
        <dbReference type="EMBL" id="MBH8565474.1"/>
    </source>
</evidence>
<dbReference type="AlphaFoldDB" id="A0A8J7L9D8"/>
<dbReference type="Proteomes" id="UP000632766">
    <property type="component" value="Unassembled WGS sequence"/>
</dbReference>
<dbReference type="GO" id="GO:0015483">
    <property type="term" value="F:long-chain fatty acid transporting porin activity"/>
    <property type="evidence" value="ECO:0007669"/>
    <property type="project" value="TreeGrafter"/>
</dbReference>
<evidence type="ECO:0000256" key="7">
    <source>
        <dbReference type="ARBA" id="ARBA00023237"/>
    </source>
</evidence>
<keyword evidence="5 8" id="KW-0732">Signal</keyword>
<protein>
    <submittedName>
        <fullName evidence="9">Outer membrane protein transport protein</fullName>
    </submittedName>
</protein>
<dbReference type="RefSeq" id="WP_198127268.1">
    <property type="nucleotide sequence ID" value="NZ_JAECZC010000062.1"/>
</dbReference>
<evidence type="ECO:0000256" key="1">
    <source>
        <dbReference type="ARBA" id="ARBA00004571"/>
    </source>
</evidence>
<dbReference type="PANTHER" id="PTHR35093">
    <property type="entry name" value="OUTER MEMBRANE PROTEIN NMB0088-RELATED"/>
    <property type="match status" value="1"/>
</dbReference>
<dbReference type="GO" id="GO:0009279">
    <property type="term" value="C:cell outer membrane"/>
    <property type="evidence" value="ECO:0007669"/>
    <property type="project" value="UniProtKB-SubCell"/>
</dbReference>
<reference evidence="9 10" key="1">
    <citation type="journal article" date="2021" name="Int. J. Syst. Evol. Microbiol.">
        <title>Amazonocrinis nigriterrae gen. nov., sp. nov., Atlanticothrix silvestris gen. nov., sp. nov. and Dendronalium phyllosphericum gen. nov., sp. nov., nostocacean cyanobacteria from Brazilian environments.</title>
        <authorList>
            <person name="Alvarenga D.O."/>
            <person name="Andreote A.P.D."/>
            <person name="Branco L.H.Z."/>
            <person name="Delbaje E."/>
            <person name="Cruz R.B."/>
            <person name="Varani A.M."/>
            <person name="Fiore M.F."/>
        </authorList>
    </citation>
    <scope>NUCLEOTIDE SEQUENCE [LARGE SCALE GENOMIC DNA]</scope>
    <source>
        <strain evidence="9 10">CENA67</strain>
    </source>
</reference>
<dbReference type="InterPro" id="IPR005017">
    <property type="entry name" value="OMPP1/FadL/TodX"/>
</dbReference>